<dbReference type="Pfam" id="PF00348">
    <property type="entry name" value="polyprenyl_synt"/>
    <property type="match status" value="1"/>
</dbReference>
<evidence type="ECO:0000313" key="3">
    <source>
        <dbReference type="Proteomes" id="UP000572007"/>
    </source>
</evidence>
<comment type="caution">
    <text evidence="2">The sequence shown here is derived from an EMBL/GenBank/DDBJ whole genome shotgun (WGS) entry which is preliminary data.</text>
</comment>
<dbReference type="AlphaFoldDB" id="A0A846VZN1"/>
<dbReference type="GO" id="GO:0008299">
    <property type="term" value="P:isoprenoid biosynthetic process"/>
    <property type="evidence" value="ECO:0007669"/>
    <property type="project" value="InterPro"/>
</dbReference>
<dbReference type="GO" id="GO:0004659">
    <property type="term" value="F:prenyltransferase activity"/>
    <property type="evidence" value="ECO:0007669"/>
    <property type="project" value="InterPro"/>
</dbReference>
<protein>
    <submittedName>
        <fullName evidence="2">Uncharacterized protein</fullName>
    </submittedName>
</protein>
<accession>A0A846VZN1</accession>
<dbReference type="RefSeq" id="WP_067638055.1">
    <property type="nucleotide sequence ID" value="NZ_JAAXOM010000001.1"/>
</dbReference>
<organism evidence="2 3">
    <name type="scientific">Nocardia coubleae</name>
    <dbReference type="NCBI Taxonomy" id="356147"/>
    <lineage>
        <taxon>Bacteria</taxon>
        <taxon>Bacillati</taxon>
        <taxon>Actinomycetota</taxon>
        <taxon>Actinomycetes</taxon>
        <taxon>Mycobacteriales</taxon>
        <taxon>Nocardiaceae</taxon>
        <taxon>Nocardia</taxon>
    </lineage>
</organism>
<name>A0A846VZN1_9NOCA</name>
<dbReference type="InterPro" id="IPR000092">
    <property type="entry name" value="Polyprenyl_synt"/>
</dbReference>
<sequence>MNEERAATAADPRGLSTDDGSTQFARWLAQTQRSVRDHVDEFVRARCAASEPALRAAASVGLLHAFALVRDDVMDGSRVGRERQSTHLRLAAWHTEQR</sequence>
<dbReference type="EMBL" id="JAAXOM010000001">
    <property type="protein sequence ID" value="NKX85996.1"/>
    <property type="molecule type" value="Genomic_DNA"/>
</dbReference>
<proteinExistence type="predicted"/>
<gene>
    <name evidence="2" type="ORF">HGA10_01535</name>
</gene>
<dbReference type="SUPFAM" id="SSF48576">
    <property type="entry name" value="Terpenoid synthases"/>
    <property type="match status" value="1"/>
</dbReference>
<keyword evidence="3" id="KW-1185">Reference proteome</keyword>
<reference evidence="2 3" key="1">
    <citation type="submission" date="2020-04" db="EMBL/GenBank/DDBJ databases">
        <title>MicrobeNet Type strains.</title>
        <authorList>
            <person name="Nicholson A.C."/>
        </authorList>
    </citation>
    <scope>NUCLEOTIDE SEQUENCE [LARGE SCALE GENOMIC DNA]</scope>
    <source>
        <strain evidence="2 3">DSM 44960</strain>
    </source>
</reference>
<feature type="region of interest" description="Disordered" evidence="1">
    <location>
        <begin position="1"/>
        <end position="21"/>
    </location>
</feature>
<evidence type="ECO:0000256" key="1">
    <source>
        <dbReference type="SAM" id="MobiDB-lite"/>
    </source>
</evidence>
<dbReference type="Proteomes" id="UP000572007">
    <property type="component" value="Unassembled WGS sequence"/>
</dbReference>
<dbReference type="InterPro" id="IPR008949">
    <property type="entry name" value="Isoprenoid_synthase_dom_sf"/>
</dbReference>
<evidence type="ECO:0000313" key="2">
    <source>
        <dbReference type="EMBL" id="NKX85996.1"/>
    </source>
</evidence>
<dbReference type="Gene3D" id="1.10.600.10">
    <property type="entry name" value="Farnesyl Diphosphate Synthase"/>
    <property type="match status" value="1"/>
</dbReference>